<reference evidence="3 4" key="1">
    <citation type="journal article" date="2020" name="G3 (Bethesda)">
        <title>Genetic Underpinnings of Host Manipulation by Ophiocordyceps as Revealed by Comparative Transcriptomics.</title>
        <authorList>
            <person name="Will I."/>
            <person name="Das B."/>
            <person name="Trinh T."/>
            <person name="Brachmann A."/>
            <person name="Ohm R.A."/>
            <person name="de Bekker C."/>
        </authorList>
    </citation>
    <scope>NUCLEOTIDE SEQUENCE [LARGE SCALE GENOMIC DNA]</scope>
    <source>
        <strain evidence="3 4">EC05</strain>
    </source>
</reference>
<accession>A0A8H4VDI3</accession>
<dbReference type="InterPro" id="IPR029071">
    <property type="entry name" value="Ubiquitin-like_domsf"/>
</dbReference>
<dbReference type="OrthoDB" id="440781at2759"/>
<protein>
    <submittedName>
        <fullName evidence="3">UBX domain-containing protein</fullName>
    </submittedName>
</protein>
<evidence type="ECO:0000313" key="4">
    <source>
        <dbReference type="Proteomes" id="UP000562929"/>
    </source>
</evidence>
<feature type="compositionally biased region" description="Basic and acidic residues" evidence="1">
    <location>
        <begin position="170"/>
        <end position="181"/>
    </location>
</feature>
<dbReference type="EMBL" id="JAACLJ010000004">
    <property type="protein sequence ID" value="KAF4587720.1"/>
    <property type="molecule type" value="Genomic_DNA"/>
</dbReference>
<organism evidence="3 4">
    <name type="scientific">Ophiocordyceps camponoti-floridani</name>
    <dbReference type="NCBI Taxonomy" id="2030778"/>
    <lineage>
        <taxon>Eukaryota</taxon>
        <taxon>Fungi</taxon>
        <taxon>Dikarya</taxon>
        <taxon>Ascomycota</taxon>
        <taxon>Pezizomycotina</taxon>
        <taxon>Sordariomycetes</taxon>
        <taxon>Hypocreomycetidae</taxon>
        <taxon>Hypocreales</taxon>
        <taxon>Ophiocordycipitaceae</taxon>
        <taxon>Ophiocordyceps</taxon>
    </lineage>
</organism>
<keyword evidence="4" id="KW-1185">Reference proteome</keyword>
<dbReference type="GO" id="GO:0005634">
    <property type="term" value="C:nucleus"/>
    <property type="evidence" value="ECO:0007669"/>
    <property type="project" value="TreeGrafter"/>
</dbReference>
<dbReference type="PANTHER" id="PTHR46467">
    <property type="entry name" value="TETHER CONTAINING UBX DOMAIN FOR GLUT4"/>
    <property type="match status" value="1"/>
</dbReference>
<evidence type="ECO:0000313" key="3">
    <source>
        <dbReference type="EMBL" id="KAF4587720.1"/>
    </source>
</evidence>
<dbReference type="CDD" id="cd16105">
    <property type="entry name" value="Ubl_ASPSCR1_like"/>
    <property type="match status" value="1"/>
</dbReference>
<feature type="domain" description="TUG ubiquitin-like" evidence="2">
    <location>
        <begin position="9"/>
        <end position="71"/>
    </location>
</feature>
<dbReference type="AlphaFoldDB" id="A0A8H4VDI3"/>
<sequence length="193" mass="21107">MSAHVVIIAADLRRATVKVSPGTYLVDVLEQGCTKLRLSSDKYTLKHKQKQVDLSVPYRTSGLLPGAKLELVQRAKTPSAVQVALQLPGDQGRLVRKFPADLTLWKMLRQFEADDVENVLNLTACAGGKGGRRLPFLRADVAERGEAVHVPEPPVPEESAADEAVPVARPAEREEKKDGGGKKMPKWLKLGKK</sequence>
<proteinExistence type="predicted"/>
<feature type="compositionally biased region" description="Basic residues" evidence="1">
    <location>
        <begin position="183"/>
        <end position="193"/>
    </location>
</feature>
<dbReference type="InterPro" id="IPR021569">
    <property type="entry name" value="TUG-UBL1"/>
</dbReference>
<dbReference type="GO" id="GO:0005737">
    <property type="term" value="C:cytoplasm"/>
    <property type="evidence" value="ECO:0007669"/>
    <property type="project" value="TreeGrafter"/>
</dbReference>
<name>A0A8H4VDI3_9HYPO</name>
<dbReference type="SUPFAM" id="SSF54236">
    <property type="entry name" value="Ubiquitin-like"/>
    <property type="match status" value="1"/>
</dbReference>
<dbReference type="GO" id="GO:0012506">
    <property type="term" value="C:vesicle membrane"/>
    <property type="evidence" value="ECO:0007669"/>
    <property type="project" value="TreeGrafter"/>
</dbReference>
<evidence type="ECO:0000256" key="1">
    <source>
        <dbReference type="SAM" id="MobiDB-lite"/>
    </source>
</evidence>
<feature type="region of interest" description="Disordered" evidence="1">
    <location>
        <begin position="148"/>
        <end position="193"/>
    </location>
</feature>
<dbReference type="GO" id="GO:0006886">
    <property type="term" value="P:intracellular protein transport"/>
    <property type="evidence" value="ECO:0007669"/>
    <property type="project" value="TreeGrafter"/>
</dbReference>
<gene>
    <name evidence="3" type="ORF">GQ602_004413</name>
</gene>
<evidence type="ECO:0000259" key="2">
    <source>
        <dbReference type="Pfam" id="PF11470"/>
    </source>
</evidence>
<comment type="caution">
    <text evidence="3">The sequence shown here is derived from an EMBL/GenBank/DDBJ whole genome shotgun (WGS) entry which is preliminary data.</text>
</comment>
<dbReference type="PANTHER" id="PTHR46467:SF1">
    <property type="entry name" value="TETHER CONTAINING UBX DOMAIN FOR GLUT4"/>
    <property type="match status" value="1"/>
</dbReference>
<dbReference type="Proteomes" id="UP000562929">
    <property type="component" value="Unassembled WGS sequence"/>
</dbReference>
<dbReference type="Gene3D" id="3.10.20.90">
    <property type="entry name" value="Phosphatidylinositol 3-kinase Catalytic Subunit, Chain A, domain 1"/>
    <property type="match status" value="1"/>
</dbReference>
<dbReference type="Pfam" id="PF11470">
    <property type="entry name" value="TUG-UBL1"/>
    <property type="match status" value="1"/>
</dbReference>